<feature type="chain" id="PRO_5046690350" description="Extracellular solute-binding protein" evidence="4">
    <location>
        <begin position="27"/>
        <end position="413"/>
    </location>
</feature>
<comment type="caution">
    <text evidence="5">The sequence shown here is derived from an EMBL/GenBank/DDBJ whole genome shotgun (WGS) entry which is preliminary data.</text>
</comment>
<organism evidence="5 6">
    <name type="scientific">Streptomyces camponoticapitis</name>
    <dbReference type="NCBI Taxonomy" id="1616125"/>
    <lineage>
        <taxon>Bacteria</taxon>
        <taxon>Bacillati</taxon>
        <taxon>Actinomycetota</taxon>
        <taxon>Actinomycetes</taxon>
        <taxon>Kitasatosporales</taxon>
        <taxon>Streptomycetaceae</taxon>
        <taxon>Streptomyces</taxon>
    </lineage>
</organism>
<evidence type="ECO:0008006" key="7">
    <source>
        <dbReference type="Google" id="ProtNLM"/>
    </source>
</evidence>
<comment type="similarity">
    <text evidence="1">Belongs to the bacterial solute-binding protein 1 family.</text>
</comment>
<name>A0ABQ2E878_9ACTN</name>
<dbReference type="Proteomes" id="UP000660265">
    <property type="component" value="Unassembled WGS sequence"/>
</dbReference>
<dbReference type="EMBL" id="BMMV01000010">
    <property type="protein sequence ID" value="GGK00311.1"/>
    <property type="molecule type" value="Genomic_DNA"/>
</dbReference>
<keyword evidence="2" id="KW-0813">Transport</keyword>
<dbReference type="PROSITE" id="PS51257">
    <property type="entry name" value="PROKAR_LIPOPROTEIN"/>
    <property type="match status" value="1"/>
</dbReference>
<dbReference type="Gene3D" id="3.40.190.10">
    <property type="entry name" value="Periplasmic binding protein-like II"/>
    <property type="match status" value="1"/>
</dbReference>
<evidence type="ECO:0000313" key="6">
    <source>
        <dbReference type="Proteomes" id="UP000660265"/>
    </source>
</evidence>
<keyword evidence="3 4" id="KW-0732">Signal</keyword>
<dbReference type="PANTHER" id="PTHR30061">
    <property type="entry name" value="MALTOSE-BINDING PERIPLASMIC PROTEIN"/>
    <property type="match status" value="1"/>
</dbReference>
<evidence type="ECO:0000256" key="3">
    <source>
        <dbReference type="ARBA" id="ARBA00022729"/>
    </source>
</evidence>
<keyword evidence="6" id="KW-1185">Reference proteome</keyword>
<feature type="signal peptide" evidence="4">
    <location>
        <begin position="1"/>
        <end position="26"/>
    </location>
</feature>
<dbReference type="SUPFAM" id="SSF53850">
    <property type="entry name" value="Periplasmic binding protein-like II"/>
    <property type="match status" value="1"/>
</dbReference>
<accession>A0ABQ2E878</accession>
<evidence type="ECO:0000256" key="1">
    <source>
        <dbReference type="ARBA" id="ARBA00008520"/>
    </source>
</evidence>
<proteinExistence type="inferred from homology"/>
<evidence type="ECO:0000313" key="5">
    <source>
        <dbReference type="EMBL" id="GGK00311.1"/>
    </source>
</evidence>
<gene>
    <name evidence="5" type="ORF">GCM10011583_34670</name>
</gene>
<dbReference type="InterPro" id="IPR006059">
    <property type="entry name" value="SBP"/>
</dbReference>
<evidence type="ECO:0000256" key="2">
    <source>
        <dbReference type="ARBA" id="ARBA00022448"/>
    </source>
</evidence>
<evidence type="ECO:0000256" key="4">
    <source>
        <dbReference type="SAM" id="SignalP"/>
    </source>
</evidence>
<dbReference type="RefSeq" id="WP_189108375.1">
    <property type="nucleotide sequence ID" value="NZ_BMMV01000010.1"/>
</dbReference>
<dbReference type="PANTHER" id="PTHR30061:SF50">
    <property type="entry name" value="MALTOSE_MALTODEXTRIN-BINDING PERIPLASMIC PROTEIN"/>
    <property type="match status" value="1"/>
</dbReference>
<reference evidence="6" key="1">
    <citation type="journal article" date="2019" name="Int. J. Syst. Evol. Microbiol.">
        <title>The Global Catalogue of Microorganisms (GCM) 10K type strain sequencing project: providing services to taxonomists for standard genome sequencing and annotation.</title>
        <authorList>
            <consortium name="The Broad Institute Genomics Platform"/>
            <consortium name="The Broad Institute Genome Sequencing Center for Infectious Disease"/>
            <person name="Wu L."/>
            <person name="Ma J."/>
        </authorList>
    </citation>
    <scope>NUCLEOTIDE SEQUENCE [LARGE SCALE GENOMIC DNA]</scope>
    <source>
        <strain evidence="6">CGMCC 4.7275</strain>
    </source>
</reference>
<protein>
    <recommendedName>
        <fullName evidence="7">Extracellular solute-binding protein</fullName>
    </recommendedName>
</protein>
<dbReference type="Pfam" id="PF13416">
    <property type="entry name" value="SBP_bac_8"/>
    <property type="match status" value="1"/>
</dbReference>
<sequence>MKKNRAATAAAVCGALLIAGCSSDFGSDSGAEQDSSEKQKLTVMIGSSGDAETNAVKAAAAAWAKKTGNTVTVVPAQNLDQQLGQSLAGGKPPDVFYVGSSVFANYAKGNSLYAYGDKLTDKDDFSATLRNSFSYEDKFVCAPKDSSTLGLAINTKMWKAAGLTEADYPKSWDDLTKVAKELTTDKVSGLVVNSSYNQLGPFLKQAGGWITNADQTEITADSPENVEALTYVKKLLNDGVLTYPKQVDAGWGGEAFGAQKAAMTIEGNWLTGAMTNDYPDVDYTVVPLPKGPADQGTLSFSTCWGVANKSSHRDAAVSLVEAFTTAEQQVTFADAYGVMPSRTSALATYEKRHPQDKAFVDGSAYAQGPVTLPGFTKVLEQFDTDLAGLAKADPRKILGDLQTNGEQVLKSNG</sequence>